<keyword evidence="2" id="KW-0539">Nucleus</keyword>
<feature type="domain" description="HMG box" evidence="4">
    <location>
        <begin position="257"/>
        <end position="324"/>
    </location>
</feature>
<dbReference type="CDD" id="cd00084">
    <property type="entry name" value="HMG-box_SF"/>
    <property type="match status" value="1"/>
</dbReference>
<dbReference type="Proteomes" id="UP000481861">
    <property type="component" value="Unassembled WGS sequence"/>
</dbReference>
<name>A0A7C8IBA2_9PLEO</name>
<dbReference type="Pfam" id="PF00505">
    <property type="entry name" value="HMG_box"/>
    <property type="match status" value="1"/>
</dbReference>
<keyword evidence="6" id="KW-1185">Reference proteome</keyword>
<reference evidence="5 6" key="1">
    <citation type="submission" date="2020-01" db="EMBL/GenBank/DDBJ databases">
        <authorList>
            <consortium name="DOE Joint Genome Institute"/>
            <person name="Haridas S."/>
            <person name="Albert R."/>
            <person name="Binder M."/>
            <person name="Bloem J."/>
            <person name="Labutti K."/>
            <person name="Salamov A."/>
            <person name="Andreopoulos B."/>
            <person name="Baker S.E."/>
            <person name="Barry K."/>
            <person name="Bills G."/>
            <person name="Bluhm B.H."/>
            <person name="Cannon C."/>
            <person name="Castanera R."/>
            <person name="Culley D.E."/>
            <person name="Daum C."/>
            <person name="Ezra D."/>
            <person name="Gonzalez J.B."/>
            <person name="Henrissat B."/>
            <person name="Kuo A."/>
            <person name="Liang C."/>
            <person name="Lipzen A."/>
            <person name="Lutzoni F."/>
            <person name="Magnuson J."/>
            <person name="Mondo S."/>
            <person name="Nolan M."/>
            <person name="Ohm R."/>
            <person name="Pangilinan J."/>
            <person name="Park H.-J.H."/>
            <person name="Ramirez L."/>
            <person name="Alfaro M."/>
            <person name="Sun H."/>
            <person name="Tritt A."/>
            <person name="Yoshinaga Y."/>
            <person name="Zwiers L.-H.L."/>
            <person name="Turgeon B.G."/>
            <person name="Goodwin S.B."/>
            <person name="Spatafora J.W."/>
            <person name="Crous P.W."/>
            <person name="Grigoriev I.V."/>
        </authorList>
    </citation>
    <scope>NUCLEOTIDE SEQUENCE [LARGE SCALE GENOMIC DNA]</scope>
    <source>
        <strain evidence="5 6">CBS 611.86</strain>
    </source>
</reference>
<feature type="region of interest" description="Disordered" evidence="3">
    <location>
        <begin position="297"/>
        <end position="333"/>
    </location>
</feature>
<dbReference type="OrthoDB" id="1919336at2759"/>
<keyword evidence="1 2" id="KW-0238">DNA-binding</keyword>
<dbReference type="GO" id="GO:0005634">
    <property type="term" value="C:nucleus"/>
    <property type="evidence" value="ECO:0007669"/>
    <property type="project" value="UniProtKB-UniRule"/>
</dbReference>
<feature type="domain" description="HMG box" evidence="4">
    <location>
        <begin position="150"/>
        <end position="214"/>
    </location>
</feature>
<dbReference type="GO" id="GO:0003677">
    <property type="term" value="F:DNA binding"/>
    <property type="evidence" value="ECO:0007669"/>
    <property type="project" value="UniProtKB-UniRule"/>
</dbReference>
<feature type="compositionally biased region" description="Polar residues" evidence="3">
    <location>
        <begin position="321"/>
        <end position="333"/>
    </location>
</feature>
<feature type="compositionally biased region" description="Low complexity" evidence="3">
    <location>
        <begin position="56"/>
        <end position="71"/>
    </location>
</feature>
<feature type="compositionally biased region" description="Basic residues" evidence="3">
    <location>
        <begin position="72"/>
        <end position="125"/>
    </location>
</feature>
<evidence type="ECO:0000259" key="4">
    <source>
        <dbReference type="PROSITE" id="PS50118"/>
    </source>
</evidence>
<dbReference type="PANTHER" id="PTHR48112">
    <property type="entry name" value="HIGH MOBILITY GROUP PROTEIN DSP1"/>
    <property type="match status" value="1"/>
</dbReference>
<dbReference type="InterPro" id="IPR050342">
    <property type="entry name" value="HMGB"/>
</dbReference>
<evidence type="ECO:0000313" key="5">
    <source>
        <dbReference type="EMBL" id="KAF2869830.1"/>
    </source>
</evidence>
<protein>
    <recommendedName>
        <fullName evidence="4">HMG box domain-containing protein</fullName>
    </recommendedName>
</protein>
<dbReference type="InterPro" id="IPR036910">
    <property type="entry name" value="HMG_box_dom_sf"/>
</dbReference>
<dbReference type="SMART" id="SM00398">
    <property type="entry name" value="HMG"/>
    <property type="match status" value="2"/>
</dbReference>
<dbReference type="PROSITE" id="PS50118">
    <property type="entry name" value="HMG_BOX_2"/>
    <property type="match status" value="2"/>
</dbReference>
<sequence length="333" mass="36893">MLARGVLCRLATDASKTSTHDLARLLQRTILARNGLVFSRVSKAALLEYRRSYATAATTPRTRTKPTATVKKAVKKAAAKKPAPKKTAKRAPAKKAPAKKPAPKKKVAAKKKTAPKKAPVKRRVRKELTDEEKEKKVVREAKKAALRAPTARPLSAYNVFFSEAVKASGGKAVVETAKEAGPMFKTLTPAEKEHYNHLANEETARKQAEYTAWLKTYTPDQIRDANTARAVLRRTLKKNAKGRLPPYTLRLHDDRQVKRPTTGYMLFLGERTTSGDFKGIAVPDRTRLVSQEWKALSASEKKPYLDEGAENSATYKREATKTYSNKPAVQTAA</sequence>
<gene>
    <name evidence="5" type="ORF">BDV95DRAFT_608653</name>
</gene>
<feature type="DNA-binding region" description="HMG box" evidence="2">
    <location>
        <begin position="150"/>
        <end position="214"/>
    </location>
</feature>
<organism evidence="5 6">
    <name type="scientific">Massariosphaeria phaeospora</name>
    <dbReference type="NCBI Taxonomy" id="100035"/>
    <lineage>
        <taxon>Eukaryota</taxon>
        <taxon>Fungi</taxon>
        <taxon>Dikarya</taxon>
        <taxon>Ascomycota</taxon>
        <taxon>Pezizomycotina</taxon>
        <taxon>Dothideomycetes</taxon>
        <taxon>Pleosporomycetidae</taxon>
        <taxon>Pleosporales</taxon>
        <taxon>Pleosporales incertae sedis</taxon>
        <taxon>Massariosphaeria</taxon>
    </lineage>
</organism>
<evidence type="ECO:0000256" key="1">
    <source>
        <dbReference type="ARBA" id="ARBA00023125"/>
    </source>
</evidence>
<accession>A0A7C8IBA2</accession>
<dbReference type="Gene3D" id="1.10.30.10">
    <property type="entry name" value="High mobility group box domain"/>
    <property type="match status" value="2"/>
</dbReference>
<dbReference type="AlphaFoldDB" id="A0A7C8IBA2"/>
<feature type="region of interest" description="Disordered" evidence="3">
    <location>
        <begin position="56"/>
        <end position="132"/>
    </location>
</feature>
<feature type="DNA-binding region" description="HMG box" evidence="2">
    <location>
        <begin position="257"/>
        <end position="324"/>
    </location>
</feature>
<dbReference type="InterPro" id="IPR009071">
    <property type="entry name" value="HMG_box_dom"/>
</dbReference>
<evidence type="ECO:0000256" key="3">
    <source>
        <dbReference type="SAM" id="MobiDB-lite"/>
    </source>
</evidence>
<proteinExistence type="predicted"/>
<dbReference type="SUPFAM" id="SSF47095">
    <property type="entry name" value="HMG-box"/>
    <property type="match status" value="2"/>
</dbReference>
<evidence type="ECO:0000256" key="2">
    <source>
        <dbReference type="PROSITE-ProRule" id="PRU00267"/>
    </source>
</evidence>
<dbReference type="EMBL" id="JAADJZ010000015">
    <property type="protein sequence ID" value="KAF2869830.1"/>
    <property type="molecule type" value="Genomic_DNA"/>
</dbReference>
<comment type="caution">
    <text evidence="5">The sequence shown here is derived from an EMBL/GenBank/DDBJ whole genome shotgun (WGS) entry which is preliminary data.</text>
</comment>
<evidence type="ECO:0000313" key="6">
    <source>
        <dbReference type="Proteomes" id="UP000481861"/>
    </source>
</evidence>